<name>A0AAU9UPG2_EUPED</name>
<evidence type="ECO:0000313" key="2">
    <source>
        <dbReference type="EMBL" id="CAH2101275.1"/>
    </source>
</evidence>
<evidence type="ECO:0000256" key="1">
    <source>
        <dbReference type="SAM" id="SignalP"/>
    </source>
</evidence>
<feature type="chain" id="PRO_5043471277" evidence="1">
    <location>
        <begin position="22"/>
        <end position="178"/>
    </location>
</feature>
<dbReference type="Proteomes" id="UP001153954">
    <property type="component" value="Unassembled WGS sequence"/>
</dbReference>
<dbReference type="EMBL" id="CAKOGL010000023">
    <property type="protein sequence ID" value="CAH2101275.1"/>
    <property type="molecule type" value="Genomic_DNA"/>
</dbReference>
<keyword evidence="1" id="KW-0732">Signal</keyword>
<sequence length="178" mass="20171">MYLSLLTCLIISLMCITTGYCHFNPNTRKNCDRSTGSITEIVQQFVEAEGALKNRCTTTSNINPSIYYGEDICIIKYKLPITDVDFDIKIINKVLITSISKKNNHKDFAVNDVRILPDILSFNQASGEFIKNELKIMIPYSVPDKTEFPAECGVANYNVIPVPVRDEELFVYRATKDD</sequence>
<proteinExistence type="predicted"/>
<protein>
    <submittedName>
        <fullName evidence="2">Uncharacterized protein</fullName>
    </submittedName>
</protein>
<organism evidence="2 3">
    <name type="scientific">Euphydryas editha</name>
    <name type="common">Edith's checkerspot</name>
    <dbReference type="NCBI Taxonomy" id="104508"/>
    <lineage>
        <taxon>Eukaryota</taxon>
        <taxon>Metazoa</taxon>
        <taxon>Ecdysozoa</taxon>
        <taxon>Arthropoda</taxon>
        <taxon>Hexapoda</taxon>
        <taxon>Insecta</taxon>
        <taxon>Pterygota</taxon>
        <taxon>Neoptera</taxon>
        <taxon>Endopterygota</taxon>
        <taxon>Lepidoptera</taxon>
        <taxon>Glossata</taxon>
        <taxon>Ditrysia</taxon>
        <taxon>Papilionoidea</taxon>
        <taxon>Nymphalidae</taxon>
        <taxon>Nymphalinae</taxon>
        <taxon>Euphydryas</taxon>
    </lineage>
</organism>
<feature type="signal peptide" evidence="1">
    <location>
        <begin position="1"/>
        <end position="21"/>
    </location>
</feature>
<dbReference type="AlphaFoldDB" id="A0AAU9UPG2"/>
<evidence type="ECO:0000313" key="3">
    <source>
        <dbReference type="Proteomes" id="UP001153954"/>
    </source>
</evidence>
<reference evidence="2" key="1">
    <citation type="submission" date="2022-03" db="EMBL/GenBank/DDBJ databases">
        <authorList>
            <person name="Tunstrom K."/>
        </authorList>
    </citation>
    <scope>NUCLEOTIDE SEQUENCE</scope>
</reference>
<comment type="caution">
    <text evidence="2">The sequence shown here is derived from an EMBL/GenBank/DDBJ whole genome shotgun (WGS) entry which is preliminary data.</text>
</comment>
<keyword evidence="3" id="KW-1185">Reference proteome</keyword>
<accession>A0AAU9UPG2</accession>
<gene>
    <name evidence="2" type="ORF">EEDITHA_LOCUS16048</name>
</gene>